<reference evidence="13" key="2">
    <citation type="submission" date="2024-10" db="UniProtKB">
        <authorList>
            <consortium name="EnsemblProtists"/>
        </authorList>
    </citation>
    <scope>IDENTIFICATION</scope>
</reference>
<dbReference type="Proteomes" id="UP000013827">
    <property type="component" value="Unassembled WGS sequence"/>
</dbReference>
<dbReference type="PANTHER" id="PTHR11214">
    <property type="entry name" value="BETA-1,3-N-ACETYLGLUCOSAMINYLTRANSFERASE"/>
    <property type="match status" value="1"/>
</dbReference>
<evidence type="ECO:0000256" key="9">
    <source>
        <dbReference type="ARBA" id="ARBA00023136"/>
    </source>
</evidence>
<reference evidence="14" key="1">
    <citation type="journal article" date="2013" name="Nature">
        <title>Pan genome of the phytoplankton Emiliania underpins its global distribution.</title>
        <authorList>
            <person name="Read B.A."/>
            <person name="Kegel J."/>
            <person name="Klute M.J."/>
            <person name="Kuo A."/>
            <person name="Lefebvre S.C."/>
            <person name="Maumus F."/>
            <person name="Mayer C."/>
            <person name="Miller J."/>
            <person name="Monier A."/>
            <person name="Salamov A."/>
            <person name="Young J."/>
            <person name="Aguilar M."/>
            <person name="Claverie J.M."/>
            <person name="Frickenhaus S."/>
            <person name="Gonzalez K."/>
            <person name="Herman E.K."/>
            <person name="Lin Y.C."/>
            <person name="Napier J."/>
            <person name="Ogata H."/>
            <person name="Sarno A.F."/>
            <person name="Shmutz J."/>
            <person name="Schroeder D."/>
            <person name="de Vargas C."/>
            <person name="Verret F."/>
            <person name="von Dassow P."/>
            <person name="Valentin K."/>
            <person name="Van de Peer Y."/>
            <person name="Wheeler G."/>
            <person name="Dacks J.B."/>
            <person name="Delwiche C.F."/>
            <person name="Dyhrman S.T."/>
            <person name="Glockner G."/>
            <person name="John U."/>
            <person name="Richards T."/>
            <person name="Worden A.Z."/>
            <person name="Zhang X."/>
            <person name="Grigoriev I.V."/>
            <person name="Allen A.E."/>
            <person name="Bidle K."/>
            <person name="Borodovsky M."/>
            <person name="Bowler C."/>
            <person name="Brownlee C."/>
            <person name="Cock J.M."/>
            <person name="Elias M."/>
            <person name="Gladyshev V.N."/>
            <person name="Groth M."/>
            <person name="Guda C."/>
            <person name="Hadaegh A."/>
            <person name="Iglesias-Rodriguez M.D."/>
            <person name="Jenkins J."/>
            <person name="Jones B.M."/>
            <person name="Lawson T."/>
            <person name="Leese F."/>
            <person name="Lindquist E."/>
            <person name="Lobanov A."/>
            <person name="Lomsadze A."/>
            <person name="Malik S.B."/>
            <person name="Marsh M.E."/>
            <person name="Mackinder L."/>
            <person name="Mock T."/>
            <person name="Mueller-Roeber B."/>
            <person name="Pagarete A."/>
            <person name="Parker M."/>
            <person name="Probert I."/>
            <person name="Quesneville H."/>
            <person name="Raines C."/>
            <person name="Rensing S.A."/>
            <person name="Riano-Pachon D.M."/>
            <person name="Richier S."/>
            <person name="Rokitta S."/>
            <person name="Shiraiwa Y."/>
            <person name="Soanes D.M."/>
            <person name="van der Giezen M."/>
            <person name="Wahlund T.M."/>
            <person name="Williams B."/>
            <person name="Wilson W."/>
            <person name="Wolfe G."/>
            <person name="Wurch L.L."/>
        </authorList>
    </citation>
    <scope>NUCLEOTIDE SEQUENCE</scope>
</reference>
<evidence type="ECO:0000313" key="13">
    <source>
        <dbReference type="EnsemblProtists" id="EOD37562"/>
    </source>
</evidence>
<sequence>MPSTNGAFAFALVVLMLGLVSVDNVPTNAQQECLSGVGENDSTLLAVLGVLSHAPQQRLRDAWRRHILPVASPDIAVRFVMRGFGVPTHVNLEAKTHGDVILLRANSSLPRGTGPLISLRLWYSCALSAFPQAAYVGKADDDTFVHLPSISRQLQALPPDTPTYWGNFECYHWNMTRQTPTWFCFDFPRGTGSCRMNQQVLGPFAFAKGALNFLSQSLARHLVRSKLAANSASAAVRTFAEYEQITRGRECGHCLPFEDVWTGAAIARLTELPSLRLVSSPPTSAIVHLKDKASAKEFEAWSHVASRRSHCDAATINTSSMCTIHPARTCGGAEQQFCRGTPQHPLRGSCPGDELYEAEPCKDNKHTNGWCLPKRRLCTANERDFVTQRCRATCGRCTPHVTWIDGLQRWVQAKSAQAAFNASL</sequence>
<feature type="domain" description="ShKT" evidence="12">
    <location>
        <begin position="361"/>
        <end position="397"/>
    </location>
</feature>
<dbReference type="RefSeq" id="XP_005789991.1">
    <property type="nucleotide sequence ID" value="XM_005789934.1"/>
</dbReference>
<dbReference type="InterPro" id="IPR002659">
    <property type="entry name" value="Glyco_trans_31"/>
</dbReference>
<evidence type="ECO:0000259" key="12">
    <source>
        <dbReference type="PROSITE" id="PS51670"/>
    </source>
</evidence>
<feature type="chain" id="PRO_5044208496" description="Hexosyltransferase" evidence="11">
    <location>
        <begin position="23"/>
        <end position="424"/>
    </location>
</feature>
<evidence type="ECO:0000313" key="14">
    <source>
        <dbReference type="Proteomes" id="UP000013827"/>
    </source>
</evidence>
<evidence type="ECO:0000256" key="3">
    <source>
        <dbReference type="ARBA" id="ARBA00022676"/>
    </source>
</evidence>
<keyword evidence="6" id="KW-0735">Signal-anchor</keyword>
<comment type="subcellular location">
    <subcellularLocation>
        <location evidence="1 10">Golgi apparatus membrane</location>
        <topology evidence="1 10">Single-pass type II membrane protein</topology>
    </subcellularLocation>
</comment>
<dbReference type="GO" id="GO:0016758">
    <property type="term" value="F:hexosyltransferase activity"/>
    <property type="evidence" value="ECO:0007669"/>
    <property type="project" value="InterPro"/>
</dbReference>
<keyword evidence="3 10" id="KW-0328">Glycosyltransferase</keyword>
<keyword evidence="7" id="KW-1133">Transmembrane helix</keyword>
<evidence type="ECO:0000256" key="6">
    <source>
        <dbReference type="ARBA" id="ARBA00022968"/>
    </source>
</evidence>
<dbReference type="InterPro" id="IPR003582">
    <property type="entry name" value="ShKT_dom"/>
</dbReference>
<dbReference type="PaxDb" id="2903-EOD37562"/>
<dbReference type="PANTHER" id="PTHR11214:SF351">
    <property type="entry name" value="BETA-1,3-GALACTOSYLTRANSFERASE PVG3"/>
    <property type="match status" value="1"/>
</dbReference>
<evidence type="ECO:0000256" key="5">
    <source>
        <dbReference type="ARBA" id="ARBA00022692"/>
    </source>
</evidence>
<dbReference type="GeneID" id="17282832"/>
<keyword evidence="14" id="KW-1185">Reference proteome</keyword>
<evidence type="ECO:0000256" key="8">
    <source>
        <dbReference type="ARBA" id="ARBA00023034"/>
    </source>
</evidence>
<dbReference type="AlphaFoldDB" id="A0A0D3KP77"/>
<dbReference type="PROSITE" id="PS51670">
    <property type="entry name" value="SHKT"/>
    <property type="match status" value="1"/>
</dbReference>
<keyword evidence="5" id="KW-0812">Transmembrane</keyword>
<evidence type="ECO:0000256" key="10">
    <source>
        <dbReference type="RuleBase" id="RU363063"/>
    </source>
</evidence>
<dbReference type="HOGENOM" id="CLU_648019_0_0_1"/>
<evidence type="ECO:0000256" key="4">
    <source>
        <dbReference type="ARBA" id="ARBA00022679"/>
    </source>
</evidence>
<evidence type="ECO:0000256" key="1">
    <source>
        <dbReference type="ARBA" id="ARBA00004323"/>
    </source>
</evidence>
<keyword evidence="4" id="KW-0808">Transferase</keyword>
<evidence type="ECO:0000256" key="11">
    <source>
        <dbReference type="SAM" id="SignalP"/>
    </source>
</evidence>
<keyword evidence="9" id="KW-0472">Membrane</keyword>
<dbReference type="KEGG" id="ehx:EMIHUDRAFT_225461"/>
<keyword evidence="8 10" id="KW-0333">Golgi apparatus</keyword>
<name>A0A0D3KP77_EMIH1</name>
<keyword evidence="11" id="KW-0732">Signal</keyword>
<proteinExistence type="inferred from homology"/>
<accession>A0A0D3KP77</accession>
<comment type="similarity">
    <text evidence="2 10">Belongs to the glycosyltransferase 31 family.</text>
</comment>
<protein>
    <recommendedName>
        <fullName evidence="10">Hexosyltransferase</fullName>
        <ecNumber evidence="10">2.4.1.-</ecNumber>
    </recommendedName>
</protein>
<dbReference type="Gene3D" id="3.90.550.50">
    <property type="match status" value="1"/>
</dbReference>
<evidence type="ECO:0000256" key="7">
    <source>
        <dbReference type="ARBA" id="ARBA00022989"/>
    </source>
</evidence>
<dbReference type="EnsemblProtists" id="EOD37562">
    <property type="protein sequence ID" value="EOD37562"/>
    <property type="gene ID" value="EMIHUDRAFT_225461"/>
</dbReference>
<dbReference type="GO" id="GO:0000139">
    <property type="term" value="C:Golgi membrane"/>
    <property type="evidence" value="ECO:0007669"/>
    <property type="project" value="UniProtKB-SubCell"/>
</dbReference>
<feature type="signal peptide" evidence="11">
    <location>
        <begin position="1"/>
        <end position="22"/>
    </location>
</feature>
<dbReference type="EC" id="2.4.1.-" evidence="10"/>
<evidence type="ECO:0000256" key="2">
    <source>
        <dbReference type="ARBA" id="ARBA00008661"/>
    </source>
</evidence>
<organism evidence="13 14">
    <name type="scientific">Emiliania huxleyi (strain CCMP1516)</name>
    <dbReference type="NCBI Taxonomy" id="280463"/>
    <lineage>
        <taxon>Eukaryota</taxon>
        <taxon>Haptista</taxon>
        <taxon>Haptophyta</taxon>
        <taxon>Prymnesiophyceae</taxon>
        <taxon>Isochrysidales</taxon>
        <taxon>Noelaerhabdaceae</taxon>
        <taxon>Emiliania</taxon>
    </lineage>
</organism>